<name>A0ACC1QL94_9HYPO</name>
<evidence type="ECO:0000313" key="2">
    <source>
        <dbReference type="Proteomes" id="UP001148737"/>
    </source>
</evidence>
<sequence length="818" mass="90701">MEAAGLALAVAGLAGQAISGITTLKTFFASYKAASSKVSNFNFELDCLVSSLHDIEQMVQRARREEQGVTGPLPTYGVPQAASWSIARKSLLQDLERRMLKCIEEFKTWNAASKGLSIGVWGDVRTFARKIKIAASKDVFDEIGIRITAHRQAIGHSVTSLTFFTAQDNLSLSLGIQGQLASLTSTSNALLSQHQTAESEQQQQRSQFSEALAKLDTSRRDSHSEQMDLLRSMADNISSIASQVASNASGGSWKPNSGQNSPVVRMGSGRGSPQVAYSPGSLMYAMPPAYGQSNPPLRGGSEASHDQTFEQWHPGPFPAASYPRVEGIRTPPPPPLPPPPDPFWARPGPQSKRKRDEPPSKRERDEPTEIWCCGNVLGIDQLYTDTMRCLFCDVSKKDKYANGYFVDTVAFGRHLVEDHCFGSCNMDETFTSLGQFASHILSYHCNSKSSPWSDPWMSDSLKCFLSKSKKASPSATRPRSPEGVRQEPMVNEQAASTKMLLQTEICCLLQNQGLWAATKGPHLDSIRHRPRGREDFQDNADMDEIMTALRTLESSTETEATKTLYRIACLIEEITVSELSQRLSHRSYQSADHVSVSCPAALEQFTTCSAGGEPPASFTYGHFVTQPILEPKQCRGCVLNAKMMVAYTDLSDLKMHLQMEHAIHDNVWIEEILRDKVRKIPLQLSPAWFPRFPSDGSLANRVDRWMLHCFLASPNWRILMRTHYKQFLSGSVENWTVDVLRHWKDDSTNGLAYTLIELTDGAVNSRDHTVTGSSARGSIARPVDIGTQAGAYACAYHNCMLRFETSVQLYTHTYEAHI</sequence>
<dbReference type="Proteomes" id="UP001148737">
    <property type="component" value="Unassembled WGS sequence"/>
</dbReference>
<organism evidence="1 2">
    <name type="scientific">Lecanicillium saksenae</name>
    <dbReference type="NCBI Taxonomy" id="468837"/>
    <lineage>
        <taxon>Eukaryota</taxon>
        <taxon>Fungi</taxon>
        <taxon>Dikarya</taxon>
        <taxon>Ascomycota</taxon>
        <taxon>Pezizomycotina</taxon>
        <taxon>Sordariomycetes</taxon>
        <taxon>Hypocreomycetidae</taxon>
        <taxon>Hypocreales</taxon>
        <taxon>Cordycipitaceae</taxon>
        <taxon>Lecanicillium</taxon>
    </lineage>
</organism>
<comment type="caution">
    <text evidence="1">The sequence shown here is derived from an EMBL/GenBank/DDBJ whole genome shotgun (WGS) entry which is preliminary data.</text>
</comment>
<dbReference type="EMBL" id="JANAKD010001433">
    <property type="protein sequence ID" value="KAJ3479522.1"/>
    <property type="molecule type" value="Genomic_DNA"/>
</dbReference>
<protein>
    <submittedName>
        <fullName evidence="1">Uncharacterized protein</fullName>
    </submittedName>
</protein>
<evidence type="ECO:0000313" key="1">
    <source>
        <dbReference type="EMBL" id="KAJ3479522.1"/>
    </source>
</evidence>
<accession>A0ACC1QL94</accession>
<proteinExistence type="predicted"/>
<gene>
    <name evidence="1" type="ORF">NLG97_g8299</name>
</gene>
<keyword evidence="2" id="KW-1185">Reference proteome</keyword>
<reference evidence="1" key="1">
    <citation type="submission" date="2022-07" db="EMBL/GenBank/DDBJ databases">
        <title>Genome Sequence of Lecanicillium saksenae.</title>
        <authorList>
            <person name="Buettner E."/>
        </authorList>
    </citation>
    <scope>NUCLEOTIDE SEQUENCE</scope>
    <source>
        <strain evidence="1">VT-O1</strain>
    </source>
</reference>